<name>A0A086TFZ5_HAPC1</name>
<feature type="compositionally biased region" description="Low complexity" evidence="1">
    <location>
        <begin position="9"/>
        <end position="19"/>
    </location>
</feature>
<evidence type="ECO:0000313" key="3">
    <source>
        <dbReference type="EMBL" id="KFH48277.1"/>
    </source>
</evidence>
<reference evidence="4" key="1">
    <citation type="journal article" date="2014" name="Genome Announc.">
        <title>Genome sequence and annotation of Acremonium chrysogenum, producer of the beta-lactam antibiotic cephalosporin C.</title>
        <authorList>
            <person name="Terfehr D."/>
            <person name="Dahlmann T.A."/>
            <person name="Specht T."/>
            <person name="Zadra I."/>
            <person name="Kuernsteiner H."/>
            <person name="Kueck U."/>
        </authorList>
    </citation>
    <scope>NUCLEOTIDE SEQUENCE [LARGE SCALE GENOMIC DNA]</scope>
    <source>
        <strain evidence="4">ATCC 11550 / CBS 779.69 / DSM 880 / IAM 14645 / JCM 23072 / IMI 49137</strain>
    </source>
</reference>
<sequence>MPQAPLPPTLTTCTQQQQGPLPPPLSNHPDPTKSRSGKSGQIPKHQHLSFSDSNDSKNGAVVPSIASLLAPRLLLRLLIVLLIVPHNLIALITFIAILITWTPPPELYRQQPTSQSSATNMASAS</sequence>
<organism evidence="3 4">
    <name type="scientific">Hapsidospora chrysogenum (strain ATCC 11550 / CBS 779.69 / DSM 880 / IAM 14645 / JCM 23072 / IMI 49137)</name>
    <name type="common">Acremonium chrysogenum</name>
    <dbReference type="NCBI Taxonomy" id="857340"/>
    <lineage>
        <taxon>Eukaryota</taxon>
        <taxon>Fungi</taxon>
        <taxon>Dikarya</taxon>
        <taxon>Ascomycota</taxon>
        <taxon>Pezizomycotina</taxon>
        <taxon>Sordariomycetes</taxon>
        <taxon>Hypocreomycetidae</taxon>
        <taxon>Hypocreales</taxon>
        <taxon>Bionectriaceae</taxon>
        <taxon>Hapsidospora</taxon>
    </lineage>
</organism>
<dbReference type="HOGENOM" id="CLU_1991965_0_0_1"/>
<protein>
    <submittedName>
        <fullName evidence="3">Uncharacterized protein</fullName>
    </submittedName>
</protein>
<feature type="transmembrane region" description="Helical" evidence="2">
    <location>
        <begin position="73"/>
        <end position="99"/>
    </location>
</feature>
<evidence type="ECO:0000256" key="1">
    <source>
        <dbReference type="SAM" id="MobiDB-lite"/>
    </source>
</evidence>
<feature type="region of interest" description="Disordered" evidence="1">
    <location>
        <begin position="1"/>
        <end position="57"/>
    </location>
</feature>
<gene>
    <name evidence="3" type="ORF">ACRE_007670</name>
</gene>
<dbReference type="Proteomes" id="UP000029964">
    <property type="component" value="Unassembled WGS sequence"/>
</dbReference>
<dbReference type="AlphaFoldDB" id="A0A086TFZ5"/>
<evidence type="ECO:0000313" key="4">
    <source>
        <dbReference type="Proteomes" id="UP000029964"/>
    </source>
</evidence>
<keyword evidence="2" id="KW-0472">Membrane</keyword>
<accession>A0A086TFZ5</accession>
<evidence type="ECO:0000256" key="2">
    <source>
        <dbReference type="SAM" id="Phobius"/>
    </source>
</evidence>
<dbReference type="EMBL" id="JPKY01000004">
    <property type="protein sequence ID" value="KFH48277.1"/>
    <property type="molecule type" value="Genomic_DNA"/>
</dbReference>
<feature type="compositionally biased region" description="Polar residues" evidence="1">
    <location>
        <begin position="48"/>
        <end position="57"/>
    </location>
</feature>
<comment type="caution">
    <text evidence="3">The sequence shown here is derived from an EMBL/GenBank/DDBJ whole genome shotgun (WGS) entry which is preliminary data.</text>
</comment>
<keyword evidence="2" id="KW-1133">Transmembrane helix</keyword>
<keyword evidence="4" id="KW-1185">Reference proteome</keyword>
<keyword evidence="2" id="KW-0812">Transmembrane</keyword>
<proteinExistence type="predicted"/>